<gene>
    <name evidence="8" type="ORF">HH308_15540</name>
</gene>
<evidence type="ECO:0000256" key="4">
    <source>
        <dbReference type="ARBA" id="ARBA00022989"/>
    </source>
</evidence>
<feature type="transmembrane region" description="Helical" evidence="7">
    <location>
        <begin position="58"/>
        <end position="75"/>
    </location>
</feature>
<feature type="transmembrane region" description="Helical" evidence="7">
    <location>
        <begin position="398"/>
        <end position="419"/>
    </location>
</feature>
<dbReference type="PANTHER" id="PTHR30474:SF3">
    <property type="entry name" value="PEPTIDOGLYCAN GLYCOSYLTRANSFERASE RODA"/>
    <property type="match status" value="1"/>
</dbReference>
<evidence type="ECO:0000256" key="6">
    <source>
        <dbReference type="SAM" id="MobiDB-lite"/>
    </source>
</evidence>
<dbReference type="GO" id="GO:0051301">
    <property type="term" value="P:cell division"/>
    <property type="evidence" value="ECO:0007669"/>
    <property type="project" value="InterPro"/>
</dbReference>
<feature type="transmembrane region" description="Helical" evidence="7">
    <location>
        <begin position="156"/>
        <end position="174"/>
    </location>
</feature>
<keyword evidence="4 7" id="KW-1133">Transmembrane helix</keyword>
<evidence type="ECO:0000256" key="7">
    <source>
        <dbReference type="SAM" id="Phobius"/>
    </source>
</evidence>
<dbReference type="InterPro" id="IPR001182">
    <property type="entry name" value="FtsW/RodA"/>
</dbReference>
<dbReference type="EMBL" id="JABBNB010000015">
    <property type="protein sequence ID" value="NMO02626.1"/>
    <property type="molecule type" value="Genomic_DNA"/>
</dbReference>
<feature type="transmembrane region" description="Helical" evidence="7">
    <location>
        <begin position="87"/>
        <end position="105"/>
    </location>
</feature>
<feature type="compositionally biased region" description="Low complexity" evidence="6">
    <location>
        <begin position="1"/>
        <end position="17"/>
    </location>
</feature>
<comment type="subcellular location">
    <subcellularLocation>
        <location evidence="1">Membrane</location>
        <topology evidence="1">Multi-pass membrane protein</topology>
    </subcellularLocation>
</comment>
<proteinExistence type="predicted"/>
<evidence type="ECO:0000256" key="3">
    <source>
        <dbReference type="ARBA" id="ARBA00022960"/>
    </source>
</evidence>
<organism evidence="8 9">
    <name type="scientific">Gordonia asplenii</name>
    <dbReference type="NCBI Taxonomy" id="2725283"/>
    <lineage>
        <taxon>Bacteria</taxon>
        <taxon>Bacillati</taxon>
        <taxon>Actinomycetota</taxon>
        <taxon>Actinomycetes</taxon>
        <taxon>Mycobacteriales</taxon>
        <taxon>Gordoniaceae</taxon>
        <taxon>Gordonia</taxon>
    </lineage>
</organism>
<dbReference type="Proteomes" id="UP000550729">
    <property type="component" value="Unassembled WGS sequence"/>
</dbReference>
<dbReference type="PANTHER" id="PTHR30474">
    <property type="entry name" value="CELL CYCLE PROTEIN"/>
    <property type="match status" value="1"/>
</dbReference>
<feature type="transmembrane region" description="Helical" evidence="7">
    <location>
        <begin position="431"/>
        <end position="450"/>
    </location>
</feature>
<evidence type="ECO:0000256" key="5">
    <source>
        <dbReference type="ARBA" id="ARBA00023136"/>
    </source>
</evidence>
<keyword evidence="2 7" id="KW-0812">Transmembrane</keyword>
<dbReference type="GO" id="GO:0015648">
    <property type="term" value="F:lipid-linked peptidoglycan transporter activity"/>
    <property type="evidence" value="ECO:0007669"/>
    <property type="project" value="TreeGrafter"/>
</dbReference>
<protein>
    <submittedName>
        <fullName evidence="8">FtsW/RodA/SpoVE family cell cycle protein</fullName>
    </submittedName>
</protein>
<keyword evidence="9" id="KW-1185">Reference proteome</keyword>
<feature type="transmembrane region" description="Helical" evidence="7">
    <location>
        <begin position="365"/>
        <end position="386"/>
    </location>
</feature>
<dbReference type="AlphaFoldDB" id="A0A848KVC9"/>
<feature type="region of interest" description="Disordered" evidence="6">
    <location>
        <begin position="1"/>
        <end position="23"/>
    </location>
</feature>
<dbReference type="RefSeq" id="WP_170195131.1">
    <property type="nucleotide sequence ID" value="NZ_JABBNB010000015.1"/>
</dbReference>
<keyword evidence="3" id="KW-0133">Cell shape</keyword>
<feature type="region of interest" description="Disordered" evidence="6">
    <location>
        <begin position="459"/>
        <end position="486"/>
    </location>
</feature>
<feature type="transmembrane region" description="Helical" evidence="7">
    <location>
        <begin position="130"/>
        <end position="147"/>
    </location>
</feature>
<reference evidence="8 9" key="1">
    <citation type="submission" date="2020-04" db="EMBL/GenBank/DDBJ databases">
        <title>Gordonia sp. nov. TBRC 11910.</title>
        <authorList>
            <person name="Suriyachadkun C."/>
        </authorList>
    </citation>
    <scope>NUCLEOTIDE SEQUENCE [LARGE SCALE GENOMIC DNA]</scope>
    <source>
        <strain evidence="8 9">TBRC 11910</strain>
    </source>
</reference>
<evidence type="ECO:0000256" key="2">
    <source>
        <dbReference type="ARBA" id="ARBA00022692"/>
    </source>
</evidence>
<dbReference type="Pfam" id="PF01098">
    <property type="entry name" value="FTSW_RODA_SPOVE"/>
    <property type="match status" value="1"/>
</dbReference>
<feature type="transmembrane region" description="Helical" evidence="7">
    <location>
        <begin position="281"/>
        <end position="300"/>
    </location>
</feature>
<comment type="caution">
    <text evidence="8">The sequence shown here is derived from an EMBL/GenBank/DDBJ whole genome shotgun (WGS) entry which is preliminary data.</text>
</comment>
<feature type="transmembrane region" description="Helical" evidence="7">
    <location>
        <begin position="29"/>
        <end position="46"/>
    </location>
</feature>
<name>A0A848KVC9_9ACTN</name>
<evidence type="ECO:0000313" key="9">
    <source>
        <dbReference type="Proteomes" id="UP000550729"/>
    </source>
</evidence>
<evidence type="ECO:0000313" key="8">
    <source>
        <dbReference type="EMBL" id="NMO02626.1"/>
    </source>
</evidence>
<keyword evidence="5 7" id="KW-0472">Membrane</keyword>
<dbReference type="GO" id="GO:0032153">
    <property type="term" value="C:cell division site"/>
    <property type="evidence" value="ECO:0007669"/>
    <property type="project" value="TreeGrafter"/>
</dbReference>
<dbReference type="GO" id="GO:0008360">
    <property type="term" value="P:regulation of cell shape"/>
    <property type="evidence" value="ECO:0007669"/>
    <property type="project" value="UniProtKB-KW"/>
</dbReference>
<feature type="transmembrane region" description="Helical" evidence="7">
    <location>
        <begin position="235"/>
        <end position="252"/>
    </location>
</feature>
<evidence type="ECO:0000256" key="1">
    <source>
        <dbReference type="ARBA" id="ARBA00004141"/>
    </source>
</evidence>
<feature type="transmembrane region" description="Helical" evidence="7">
    <location>
        <begin position="194"/>
        <end position="214"/>
    </location>
</feature>
<feature type="transmembrane region" description="Helical" evidence="7">
    <location>
        <begin position="258"/>
        <end position="274"/>
    </location>
</feature>
<dbReference type="GO" id="GO:0005886">
    <property type="term" value="C:plasma membrane"/>
    <property type="evidence" value="ECO:0007669"/>
    <property type="project" value="TreeGrafter"/>
</dbReference>
<sequence>MTQAPSAPTSGPTAAPRTEPKRTERRTELVLLGFAIGLVTVALLIVEAAQEQTITWDLAKYVAGYVALFGCAHFVIRRYAPYADPLLLPLIAVLNGLGLVIVHRLDLGTARTDESMDAASEATHNADQQLLWAGLGIVVFAAVLIFIRDHRTLSRYGYTLGLVGVVFLAIPALLPASMSEINGSKNWIRTPFFNIQPGEFAKILLVIFTAALLVKKRDLFTTAGKHFMGVDLPRLRDLGPLLVAWGVTLAIFAVQNDLGEPLLIFGTILALLYAATGRIGWVIIGLTLFVVGATAAYQLFPHLQVRVHVWQDPFADYANTGYQVAQSLFGLATGGLFGTGLGSGRPNLVPFANTDFIVASIGEELGLFGLAAVICLYLVFVVRSLRVGLTVRDSFGKLLATGLAFSMAMQVFVVVGGVTKLIPLTGITTPFMSYGGSSLLANYILVALLVRISNAAREPDPVKRKPTPAVDDLPTRVVNQAPRRGR</sequence>
<accession>A0A848KVC9</accession>